<dbReference type="GO" id="GO:0032259">
    <property type="term" value="P:methylation"/>
    <property type="evidence" value="ECO:0007669"/>
    <property type="project" value="UniProtKB-KW"/>
</dbReference>
<dbReference type="EMBL" id="JACHMB010000001">
    <property type="protein sequence ID" value="MBB5780333.1"/>
    <property type="molecule type" value="Genomic_DNA"/>
</dbReference>
<keyword evidence="1" id="KW-0489">Methyltransferase</keyword>
<reference evidence="1 2" key="1">
    <citation type="submission" date="2020-08" db="EMBL/GenBank/DDBJ databases">
        <title>Sequencing the genomes of 1000 actinobacteria strains.</title>
        <authorList>
            <person name="Klenk H.-P."/>
        </authorList>
    </citation>
    <scope>NUCLEOTIDE SEQUENCE [LARGE SCALE GENOMIC DNA]</scope>
    <source>
        <strain evidence="1 2">DSM 45507</strain>
    </source>
</reference>
<keyword evidence="1" id="KW-0808">Transferase</keyword>
<dbReference type="AlphaFoldDB" id="A0A7W9GAQ9"/>
<dbReference type="CDD" id="cd02440">
    <property type="entry name" value="AdoMet_MTases"/>
    <property type="match status" value="1"/>
</dbReference>
<organism evidence="1 2">
    <name type="scientific">Nonomuraea jabiensis</name>
    <dbReference type="NCBI Taxonomy" id="882448"/>
    <lineage>
        <taxon>Bacteria</taxon>
        <taxon>Bacillati</taxon>
        <taxon>Actinomycetota</taxon>
        <taxon>Actinomycetes</taxon>
        <taxon>Streptosporangiales</taxon>
        <taxon>Streptosporangiaceae</taxon>
        <taxon>Nonomuraea</taxon>
    </lineage>
</organism>
<dbReference type="GO" id="GO:0008168">
    <property type="term" value="F:methyltransferase activity"/>
    <property type="evidence" value="ECO:0007669"/>
    <property type="project" value="UniProtKB-KW"/>
</dbReference>
<dbReference type="RefSeq" id="WP_185073707.1">
    <property type="nucleotide sequence ID" value="NZ_JACHMB010000001.1"/>
</dbReference>
<proteinExistence type="predicted"/>
<name>A0A7W9GAQ9_9ACTN</name>
<sequence length="268" mass="29654">MTTDNSTTDRWPPEIDTTVAHSARVWNYWLGGKDHYAVDREVGDRLSRINPDIALTARADRAFLHRSVRHLVAEAGVRQFLDIGTGLPTAGNTHEIAQALAPETRVVYVDNDPVVLAHAKALLVGTPEGRTNYIQADLHDPDTILGAAADTLDFTRPIAIMLLGILHFVNDDDEAYGIVKRLLDAVPSGSHLALVHITAFFNPEAKREEVRHWNEHGTPKLTIRTPEQIGRFFDGLEILPPGVVSTTRWRPDIDDVPEVDGFCGVGRK</sequence>
<gene>
    <name evidence="1" type="ORF">HD596_007089</name>
</gene>
<dbReference type="SUPFAM" id="SSF53335">
    <property type="entry name" value="S-adenosyl-L-methionine-dependent methyltransferases"/>
    <property type="match status" value="1"/>
</dbReference>
<comment type="caution">
    <text evidence="1">The sequence shown here is derived from an EMBL/GenBank/DDBJ whole genome shotgun (WGS) entry which is preliminary data.</text>
</comment>
<dbReference type="Pfam" id="PF04672">
    <property type="entry name" value="Methyltransf_19"/>
    <property type="match status" value="1"/>
</dbReference>
<dbReference type="PIRSF" id="PIRSF017393">
    <property type="entry name" value="MTase_SAV2177"/>
    <property type="match status" value="1"/>
</dbReference>
<dbReference type="InterPro" id="IPR029063">
    <property type="entry name" value="SAM-dependent_MTases_sf"/>
</dbReference>
<protein>
    <submittedName>
        <fullName evidence="1">O-methyltransferase involved in polyketide biosynthesis</fullName>
    </submittedName>
</protein>
<dbReference type="InterPro" id="IPR006764">
    <property type="entry name" value="SAM_dep_MeTrfase_SAV2177_type"/>
</dbReference>
<accession>A0A7W9GAQ9</accession>
<dbReference type="Gene3D" id="3.40.50.150">
    <property type="entry name" value="Vaccinia Virus protein VP39"/>
    <property type="match status" value="1"/>
</dbReference>
<keyword evidence="2" id="KW-1185">Reference proteome</keyword>
<evidence type="ECO:0000313" key="2">
    <source>
        <dbReference type="Proteomes" id="UP000579153"/>
    </source>
</evidence>
<dbReference type="Proteomes" id="UP000579153">
    <property type="component" value="Unassembled WGS sequence"/>
</dbReference>
<evidence type="ECO:0000313" key="1">
    <source>
        <dbReference type="EMBL" id="MBB5780333.1"/>
    </source>
</evidence>